<protein>
    <submittedName>
        <fullName evidence="3">Fimbria/pilus outer membrane usher protein</fullName>
    </submittedName>
</protein>
<dbReference type="KEGG" id="pacs:FAZ98_29705"/>
<dbReference type="GO" id="GO:0015473">
    <property type="term" value="F:fimbrial usher porin activity"/>
    <property type="evidence" value="ECO:0007669"/>
    <property type="project" value="InterPro"/>
</dbReference>
<dbReference type="GO" id="GO:0009279">
    <property type="term" value="C:cell outer membrane"/>
    <property type="evidence" value="ECO:0007669"/>
    <property type="project" value="TreeGrafter"/>
</dbReference>
<dbReference type="PANTHER" id="PTHR30451">
    <property type="entry name" value="OUTER MEMBRANE USHER PROTEIN"/>
    <property type="match status" value="1"/>
</dbReference>
<gene>
    <name evidence="3" type="ORF">FAZ98_29705</name>
</gene>
<dbReference type="GO" id="GO:0009297">
    <property type="term" value="P:pilus assembly"/>
    <property type="evidence" value="ECO:0007669"/>
    <property type="project" value="InterPro"/>
</dbReference>
<sequence length="807" mass="86098">MATRRRPDRLRTRVRLFAALALAAVAIVWAERDARAQTTLPAPAAPSSQGDDNPDVLAARPRGKLPPAQGDLYLEVTLNGQRTALIAHFRQRDGHLYADAGDLDAIGLHLSNAQSKAAEIALDSLPGLHYQYDETSQSITIDAPDLLRKVYVFDTRAADRAPQASASRGFVFNYDAYVQQAGGTEAALWSEERYFDAHGVLSNNGTAYLYGTMHRYVRFDTWWRGSNPNRLSTTQFGDTISSSLDWSRSLRIGGFQWRSNFALRPDLVTFPVPSLSGSAVVPSSVDLYVNNVKQFSGTVPGGPFVISNVPGITGAGEATVVTRDALGRAVTTTVPLYIDTRLLAAGLSSYSVEAGFLRRAYGLESFSYDPNPVASASWRRGVSDRLTVEAHAEVTGGLYDAGAGALLRIGQLGVINASLAASAGHLDGVQGGIGYQLIESAFSIELNTLRATRHYGDLAARDGAPVARATDRATVSVPLPGNETLAFSYIGYRYPNTPTAHIGSISYSVNAFNLASVTVSGFRDFAARASSGVFLSVSIGLGNRTSVNGSVGRQYGGTTDNLNASRTPDYDGGWGWAVQDGGSNAMHYQQAQAQYLGRYGQLTMMGQAMKGQMAASFDASGALVLMDRAVLPARRIDDGFALVSTDGLAGVPVLHENRVIGTTDSRGHLLVPDLNAYQSNLVAVDSMGLPAETHIATTRATVVPQAQSGVLASFAVTQYRAASVILRGPDGELLPPGTRVHLRESGTDTIVGYDGLAFLDNLQAENHLLISAGHLHCTVDFRYVRPTDGSLPTFGPYTCHPVSGDSR</sequence>
<feature type="region of interest" description="Disordered" evidence="1">
    <location>
        <begin position="39"/>
        <end position="64"/>
    </location>
</feature>
<reference evidence="3 4" key="1">
    <citation type="submission" date="2019-12" db="EMBL/GenBank/DDBJ databases">
        <title>Paraburkholderia acidiphila 7Q-K02 sp. nov and Paraburkholderia acidisoli DHF22 sp. nov., two strains isolated from forest soil.</title>
        <authorList>
            <person name="Gao Z."/>
            <person name="Qiu L."/>
        </authorList>
    </citation>
    <scope>NUCLEOTIDE SEQUENCE [LARGE SCALE GENOMIC DNA]</scope>
    <source>
        <strain evidence="3 4">DHF22</strain>
    </source>
</reference>
<evidence type="ECO:0000259" key="2">
    <source>
        <dbReference type="Pfam" id="PF13953"/>
    </source>
</evidence>
<evidence type="ECO:0000256" key="1">
    <source>
        <dbReference type="SAM" id="MobiDB-lite"/>
    </source>
</evidence>
<feature type="compositionally biased region" description="Polar residues" evidence="1">
    <location>
        <begin position="39"/>
        <end position="51"/>
    </location>
</feature>
<dbReference type="InterPro" id="IPR025949">
    <property type="entry name" value="PapC-like_C"/>
</dbReference>
<proteinExistence type="predicted"/>
<dbReference type="Pfam" id="PF00577">
    <property type="entry name" value="Usher"/>
    <property type="match status" value="1"/>
</dbReference>
<dbReference type="InterPro" id="IPR042186">
    <property type="entry name" value="FimD_plug_dom"/>
</dbReference>
<feature type="domain" description="PapC-like C-terminal" evidence="2">
    <location>
        <begin position="726"/>
        <end position="783"/>
    </location>
</feature>
<evidence type="ECO:0000313" key="4">
    <source>
        <dbReference type="Proteomes" id="UP000433577"/>
    </source>
</evidence>
<keyword evidence="4" id="KW-1185">Reference proteome</keyword>
<dbReference type="OrthoDB" id="8587at2"/>
<dbReference type="RefSeq" id="WP_158957012.1">
    <property type="nucleotide sequence ID" value="NZ_CP046916.1"/>
</dbReference>
<dbReference type="InterPro" id="IPR000015">
    <property type="entry name" value="Fimb_usher"/>
</dbReference>
<dbReference type="Proteomes" id="UP000433577">
    <property type="component" value="Chromosome 4"/>
</dbReference>
<dbReference type="Gene3D" id="2.60.40.2610">
    <property type="entry name" value="Outer membrane usher protein FimD, plug domain"/>
    <property type="match status" value="1"/>
</dbReference>
<accession>A0A7Z2GQH3</accession>
<name>A0A7Z2GQH3_9BURK</name>
<dbReference type="Gene3D" id="2.60.40.3110">
    <property type="match status" value="1"/>
</dbReference>
<dbReference type="PANTHER" id="PTHR30451:SF5">
    <property type="entry name" value="SLR0019 PROTEIN"/>
    <property type="match status" value="1"/>
</dbReference>
<dbReference type="Pfam" id="PF13953">
    <property type="entry name" value="PapC_C"/>
    <property type="match status" value="1"/>
</dbReference>
<dbReference type="AlphaFoldDB" id="A0A7Z2GQH3"/>
<organism evidence="3 4">
    <name type="scientific">Paraburkholderia acidisoli</name>
    <dbReference type="NCBI Taxonomy" id="2571748"/>
    <lineage>
        <taxon>Bacteria</taxon>
        <taxon>Pseudomonadati</taxon>
        <taxon>Pseudomonadota</taxon>
        <taxon>Betaproteobacteria</taxon>
        <taxon>Burkholderiales</taxon>
        <taxon>Burkholderiaceae</taxon>
        <taxon>Paraburkholderia</taxon>
    </lineage>
</organism>
<evidence type="ECO:0000313" key="3">
    <source>
        <dbReference type="EMBL" id="QGZ65997.1"/>
    </source>
</evidence>
<dbReference type="EMBL" id="CP046916">
    <property type="protein sequence ID" value="QGZ65997.1"/>
    <property type="molecule type" value="Genomic_DNA"/>
</dbReference>